<dbReference type="InterPro" id="IPR015424">
    <property type="entry name" value="PyrdxlP-dep_Trfase"/>
</dbReference>
<protein>
    <submittedName>
        <fullName evidence="3">Aminotransferase class III-fold pyridoxal phosphate-dependent enzyme</fullName>
    </submittedName>
</protein>
<comment type="caution">
    <text evidence="3">The sequence shown here is derived from an EMBL/GenBank/DDBJ whole genome shotgun (WGS) entry which is preliminary data.</text>
</comment>
<dbReference type="GO" id="GO:0008483">
    <property type="term" value="F:transaminase activity"/>
    <property type="evidence" value="ECO:0007669"/>
    <property type="project" value="UniProtKB-KW"/>
</dbReference>
<gene>
    <name evidence="3" type="ORF">DXM27_19850</name>
</gene>
<evidence type="ECO:0000313" key="4">
    <source>
        <dbReference type="Proteomes" id="UP000473658"/>
    </source>
</evidence>
<organism evidence="3 4">
    <name type="scientific">Rhizobium rhizogenes</name>
    <name type="common">Agrobacterium rhizogenes</name>
    <dbReference type="NCBI Taxonomy" id="359"/>
    <lineage>
        <taxon>Bacteria</taxon>
        <taxon>Pseudomonadati</taxon>
        <taxon>Pseudomonadota</taxon>
        <taxon>Alphaproteobacteria</taxon>
        <taxon>Hyphomicrobiales</taxon>
        <taxon>Rhizobiaceae</taxon>
        <taxon>Rhizobium/Agrobacterium group</taxon>
        <taxon>Rhizobium</taxon>
    </lineage>
</organism>
<dbReference type="Gene3D" id="3.90.1150.10">
    <property type="entry name" value="Aspartate Aminotransferase, domain 1"/>
    <property type="match status" value="1"/>
</dbReference>
<dbReference type="EMBL" id="QRFF01000006">
    <property type="protein sequence ID" value="KAA3499399.1"/>
    <property type="molecule type" value="Genomic_DNA"/>
</dbReference>
<dbReference type="AlphaFoldDB" id="A0AA88JR92"/>
<dbReference type="PANTHER" id="PTHR11986">
    <property type="entry name" value="AMINOTRANSFERASE CLASS III"/>
    <property type="match status" value="1"/>
</dbReference>
<accession>A0AA88JR92</accession>
<dbReference type="GO" id="GO:0042802">
    <property type="term" value="F:identical protein binding"/>
    <property type="evidence" value="ECO:0007669"/>
    <property type="project" value="TreeGrafter"/>
</dbReference>
<dbReference type="Proteomes" id="UP000473658">
    <property type="component" value="Unassembled WGS sequence"/>
</dbReference>
<dbReference type="InterPro" id="IPR015422">
    <property type="entry name" value="PyrdxlP-dep_Trfase_small"/>
</dbReference>
<proteinExistence type="predicted"/>
<comment type="cofactor">
    <cofactor evidence="1">
        <name>pyridoxal 5'-phosphate</name>
        <dbReference type="ChEBI" id="CHEBI:597326"/>
    </cofactor>
</comment>
<dbReference type="GO" id="GO:0030170">
    <property type="term" value="F:pyridoxal phosphate binding"/>
    <property type="evidence" value="ECO:0007669"/>
    <property type="project" value="InterPro"/>
</dbReference>
<keyword evidence="2 3" id="KW-0032">Aminotransferase</keyword>
<evidence type="ECO:0000256" key="1">
    <source>
        <dbReference type="ARBA" id="ARBA00001933"/>
    </source>
</evidence>
<name>A0AA88JR92_RHIRH</name>
<dbReference type="InterPro" id="IPR050103">
    <property type="entry name" value="Class-III_PLP-dep_AT"/>
</dbReference>
<sequence>MTTRAALTTIDIISRDRLPKRAGMLEALIRTRVAWLASTEPALLGVRGKGLLLALEIDRAKLPVGDDEIAQALFDQGISTTLKGQDAIGFSPPMTITDEEVETALLRITMALSYMRSTA</sequence>
<evidence type="ECO:0000313" key="3">
    <source>
        <dbReference type="EMBL" id="KAA3499399.1"/>
    </source>
</evidence>
<reference evidence="3 4" key="1">
    <citation type="submission" date="2018-08" db="EMBL/GenBank/DDBJ databases">
        <title>Crown Gall in kiwifruit.</title>
        <authorList>
            <person name="Visnovsky S.B."/>
            <person name="Pitman A.R."/>
        </authorList>
    </citation>
    <scope>NUCLEOTIDE SEQUENCE [LARGE SCALE GENOMIC DNA]</scope>
    <source>
        <strain evidence="3 4">SBV_302_78_2</strain>
    </source>
</reference>
<dbReference type="SUPFAM" id="SSF53383">
    <property type="entry name" value="PLP-dependent transferases"/>
    <property type="match status" value="1"/>
</dbReference>
<keyword evidence="2 3" id="KW-0808">Transferase</keyword>
<dbReference type="Pfam" id="PF00202">
    <property type="entry name" value="Aminotran_3"/>
    <property type="match status" value="1"/>
</dbReference>
<dbReference type="InterPro" id="IPR005814">
    <property type="entry name" value="Aminotrans_3"/>
</dbReference>
<evidence type="ECO:0000256" key="2">
    <source>
        <dbReference type="ARBA" id="ARBA00022576"/>
    </source>
</evidence>